<dbReference type="Gene3D" id="1.20.58.380">
    <property type="entry name" value="Flagellar protein flit"/>
    <property type="match status" value="1"/>
</dbReference>
<evidence type="ECO:0000256" key="2">
    <source>
        <dbReference type="ARBA" id="ARBA00022490"/>
    </source>
</evidence>
<dbReference type="Proteomes" id="UP000229897">
    <property type="component" value="Chromosome"/>
</dbReference>
<dbReference type="Pfam" id="PF05400">
    <property type="entry name" value="FliT"/>
    <property type="match status" value="1"/>
</dbReference>
<comment type="subcellular location">
    <subcellularLocation>
        <location evidence="1">Cytoplasm</location>
        <location evidence="1">Cytosol</location>
    </subcellularLocation>
</comment>
<sequence length="108" mass="11775">MTNDDVLSTYEAMLALSAQMVSAAESGEWDELSLLEKRVGAHVAALQANDQQVLLEGASRVKKVAIIKQLLAYDRIIRDLTTPWMAQLSQLINSSGTARRLNNAYGGV</sequence>
<dbReference type="EMBL" id="CP024608">
    <property type="protein sequence ID" value="ATQ78899.1"/>
    <property type="molecule type" value="Genomic_DNA"/>
</dbReference>
<keyword evidence="6" id="KW-0966">Cell projection</keyword>
<keyword evidence="6" id="KW-0969">Cilium</keyword>
<organism evidence="6 7">
    <name type="scientific">Massilia violaceinigra</name>
    <dbReference type="NCBI Taxonomy" id="2045208"/>
    <lineage>
        <taxon>Bacteria</taxon>
        <taxon>Pseudomonadati</taxon>
        <taxon>Pseudomonadota</taxon>
        <taxon>Betaproteobacteria</taxon>
        <taxon>Burkholderiales</taxon>
        <taxon>Oxalobacteraceae</taxon>
        <taxon>Telluria group</taxon>
        <taxon>Massilia</taxon>
    </lineage>
</organism>
<evidence type="ECO:0000256" key="4">
    <source>
        <dbReference type="ARBA" id="ARBA00023186"/>
    </source>
</evidence>
<keyword evidence="3" id="KW-1005">Bacterial flagellum biogenesis</keyword>
<evidence type="ECO:0000256" key="5">
    <source>
        <dbReference type="ARBA" id="ARBA00093797"/>
    </source>
</evidence>
<evidence type="ECO:0000313" key="6">
    <source>
        <dbReference type="EMBL" id="ATQ78899.1"/>
    </source>
</evidence>
<dbReference type="GO" id="GO:0044781">
    <property type="term" value="P:bacterial-type flagellum organization"/>
    <property type="evidence" value="ECO:0007669"/>
    <property type="project" value="UniProtKB-KW"/>
</dbReference>
<evidence type="ECO:0000256" key="1">
    <source>
        <dbReference type="ARBA" id="ARBA00004514"/>
    </source>
</evidence>
<evidence type="ECO:0000256" key="3">
    <source>
        <dbReference type="ARBA" id="ARBA00022795"/>
    </source>
</evidence>
<proteinExistence type="predicted"/>
<reference evidence="6" key="1">
    <citation type="submission" date="2017-10" db="EMBL/GenBank/DDBJ databases">
        <title>Massilia psychrophilum sp. nov., a novel purple-pigmented bacterium isolated from Tianshan glacier, Xinjiang Municipality, China.</title>
        <authorList>
            <person name="Wang H."/>
        </authorList>
    </citation>
    <scope>NUCLEOTIDE SEQUENCE [LARGE SCALE GENOMIC DNA]</scope>
    <source>
        <strain evidence="6">B2</strain>
    </source>
</reference>
<dbReference type="AlphaFoldDB" id="A0A2D2DV93"/>
<keyword evidence="4" id="KW-0143">Chaperone</keyword>
<dbReference type="KEGG" id="mass:CR152_14810"/>
<keyword evidence="2" id="KW-0963">Cytoplasm</keyword>
<accession>A0A2D2DV93</accession>
<name>A0A2D2DV93_9BURK</name>
<dbReference type="OrthoDB" id="8527993at2"/>
<gene>
    <name evidence="6" type="ORF">CR152_14810</name>
</gene>
<keyword evidence="6" id="KW-0282">Flagellum</keyword>
<evidence type="ECO:0000313" key="7">
    <source>
        <dbReference type="Proteomes" id="UP000229897"/>
    </source>
</evidence>
<dbReference type="InterPro" id="IPR008622">
    <property type="entry name" value="FliT"/>
</dbReference>
<keyword evidence="7" id="KW-1185">Reference proteome</keyword>
<protein>
    <recommendedName>
        <fullName evidence="5">Flagellar protein FliT</fullName>
    </recommendedName>
</protein>